<dbReference type="EMBL" id="CP036339">
    <property type="protein sequence ID" value="QDT75575.1"/>
    <property type="molecule type" value="Genomic_DNA"/>
</dbReference>
<reference evidence="2 3" key="1">
    <citation type="submission" date="2019-02" db="EMBL/GenBank/DDBJ databases">
        <title>Deep-cultivation of Planctomycetes and their phenomic and genomic characterization uncovers novel biology.</title>
        <authorList>
            <person name="Wiegand S."/>
            <person name="Jogler M."/>
            <person name="Boedeker C."/>
            <person name="Pinto D."/>
            <person name="Vollmers J."/>
            <person name="Rivas-Marin E."/>
            <person name="Kohn T."/>
            <person name="Peeters S.H."/>
            <person name="Heuer A."/>
            <person name="Rast P."/>
            <person name="Oberbeckmann S."/>
            <person name="Bunk B."/>
            <person name="Jeske O."/>
            <person name="Meyerdierks A."/>
            <person name="Storesund J.E."/>
            <person name="Kallscheuer N."/>
            <person name="Luecker S."/>
            <person name="Lage O.M."/>
            <person name="Pohl T."/>
            <person name="Merkel B.J."/>
            <person name="Hornburger P."/>
            <person name="Mueller R.-W."/>
            <person name="Bruemmer F."/>
            <person name="Labrenz M."/>
            <person name="Spormann A.M."/>
            <person name="Op den Camp H."/>
            <person name="Overmann J."/>
            <person name="Amann R."/>
            <person name="Jetten M.S.M."/>
            <person name="Mascher T."/>
            <person name="Medema M.H."/>
            <person name="Devos D.P."/>
            <person name="Kaster A.-K."/>
            <person name="Ovreas L."/>
            <person name="Rohde M."/>
            <person name="Galperin M.Y."/>
            <person name="Jogler C."/>
        </authorList>
    </citation>
    <scope>NUCLEOTIDE SEQUENCE [LARGE SCALE GENOMIC DNA]</scope>
    <source>
        <strain evidence="2 3">I41</strain>
    </source>
</reference>
<dbReference type="InterPro" id="IPR036388">
    <property type="entry name" value="WH-like_DNA-bd_sf"/>
</dbReference>
<dbReference type="Gene3D" id="1.10.10.10">
    <property type="entry name" value="Winged helix-like DNA-binding domain superfamily/Winged helix DNA-binding domain"/>
    <property type="match status" value="1"/>
</dbReference>
<dbReference type="Proteomes" id="UP000317909">
    <property type="component" value="Chromosome"/>
</dbReference>
<dbReference type="KEGG" id="llh:I41_47860"/>
<organism evidence="2 3">
    <name type="scientific">Lacipirellula limnantheis</name>
    <dbReference type="NCBI Taxonomy" id="2528024"/>
    <lineage>
        <taxon>Bacteria</taxon>
        <taxon>Pseudomonadati</taxon>
        <taxon>Planctomycetota</taxon>
        <taxon>Planctomycetia</taxon>
        <taxon>Pirellulales</taxon>
        <taxon>Lacipirellulaceae</taxon>
        <taxon>Lacipirellula</taxon>
    </lineage>
</organism>
<gene>
    <name evidence="2" type="ORF">I41_47860</name>
</gene>
<accession>A0A517U4N5</accession>
<proteinExistence type="predicted"/>
<dbReference type="Pfam" id="PF12728">
    <property type="entry name" value="HTH_17"/>
    <property type="match status" value="1"/>
</dbReference>
<keyword evidence="3" id="KW-1185">Reference proteome</keyword>
<dbReference type="AlphaFoldDB" id="A0A517U4N5"/>
<evidence type="ECO:0000313" key="3">
    <source>
        <dbReference type="Proteomes" id="UP000317909"/>
    </source>
</evidence>
<dbReference type="InterPro" id="IPR041657">
    <property type="entry name" value="HTH_17"/>
</dbReference>
<protein>
    <submittedName>
        <fullName evidence="2">Helix-turn-helix domain protein</fullName>
    </submittedName>
</protein>
<evidence type="ECO:0000313" key="2">
    <source>
        <dbReference type="EMBL" id="QDT75575.1"/>
    </source>
</evidence>
<evidence type="ECO:0000259" key="1">
    <source>
        <dbReference type="Pfam" id="PF12728"/>
    </source>
</evidence>
<name>A0A517U4N5_9BACT</name>
<dbReference type="OrthoDB" id="289890at2"/>
<sequence length="76" mass="7888">MTPGPIESSPLALRPRDAARALGVSPRTLWSLTAPRGPVPCLRVGAGKRQTVLYPVAELQAWLSNQAAAAVKGGDA</sequence>
<feature type="domain" description="Helix-turn-helix" evidence="1">
    <location>
        <begin position="13"/>
        <end position="66"/>
    </location>
</feature>
<dbReference type="RefSeq" id="WP_145435282.1">
    <property type="nucleotide sequence ID" value="NZ_CP036339.1"/>
</dbReference>